<dbReference type="RefSeq" id="XP_004363184.1">
    <property type="nucleotide sequence ID" value="XM_004363127.1"/>
</dbReference>
<gene>
    <name evidence="9" type="ORF">DFA_03582</name>
</gene>
<evidence type="ECO:0000256" key="6">
    <source>
        <dbReference type="ARBA" id="ARBA00023136"/>
    </source>
</evidence>
<evidence type="ECO:0000313" key="9">
    <source>
        <dbReference type="EMBL" id="EGG25333.1"/>
    </source>
</evidence>
<dbReference type="Proteomes" id="UP000007797">
    <property type="component" value="Unassembled WGS sequence"/>
</dbReference>
<organism evidence="9 10">
    <name type="scientific">Cavenderia fasciculata</name>
    <name type="common">Slime mold</name>
    <name type="synonym">Dictyostelium fasciculatum</name>
    <dbReference type="NCBI Taxonomy" id="261658"/>
    <lineage>
        <taxon>Eukaryota</taxon>
        <taxon>Amoebozoa</taxon>
        <taxon>Evosea</taxon>
        <taxon>Eumycetozoa</taxon>
        <taxon>Dictyostelia</taxon>
        <taxon>Acytosteliales</taxon>
        <taxon>Cavenderiaceae</taxon>
        <taxon>Cavenderia</taxon>
    </lineage>
</organism>
<feature type="region of interest" description="Disordered" evidence="7">
    <location>
        <begin position="133"/>
        <end position="164"/>
    </location>
</feature>
<evidence type="ECO:0000256" key="4">
    <source>
        <dbReference type="ARBA" id="ARBA00022824"/>
    </source>
</evidence>
<evidence type="ECO:0000256" key="7">
    <source>
        <dbReference type="SAM" id="MobiDB-lite"/>
    </source>
</evidence>
<name>F4PI50_CACFS</name>
<dbReference type="InterPro" id="IPR010580">
    <property type="entry name" value="ER_stress-assoc"/>
</dbReference>
<accession>F4PI50</accession>
<keyword evidence="5 8" id="KW-1133">Transmembrane helix</keyword>
<dbReference type="AlphaFoldDB" id="F4PI50"/>
<dbReference type="EMBL" id="GL883006">
    <property type="protein sequence ID" value="EGG25333.1"/>
    <property type="molecule type" value="Genomic_DNA"/>
</dbReference>
<keyword evidence="10" id="KW-1185">Reference proteome</keyword>
<evidence type="ECO:0000256" key="2">
    <source>
        <dbReference type="ARBA" id="ARBA00005500"/>
    </source>
</evidence>
<reference evidence="10" key="1">
    <citation type="journal article" date="2011" name="Genome Res.">
        <title>Phylogeny-wide analysis of social amoeba genomes highlights ancient origins for complex intercellular communication.</title>
        <authorList>
            <person name="Heidel A.J."/>
            <person name="Lawal H.M."/>
            <person name="Felder M."/>
            <person name="Schilde C."/>
            <person name="Helps N.R."/>
            <person name="Tunggal B."/>
            <person name="Rivero F."/>
            <person name="John U."/>
            <person name="Schleicher M."/>
            <person name="Eichinger L."/>
            <person name="Platzer M."/>
            <person name="Noegel A.A."/>
            <person name="Schaap P."/>
            <person name="Gloeckner G."/>
        </authorList>
    </citation>
    <scope>NUCLEOTIDE SEQUENCE [LARGE SCALE GENOMIC DNA]</scope>
    <source>
        <strain evidence="10">SH3</strain>
    </source>
</reference>
<dbReference type="GO" id="GO:0005789">
    <property type="term" value="C:endoplasmic reticulum membrane"/>
    <property type="evidence" value="ECO:0007669"/>
    <property type="project" value="UniProtKB-SubCell"/>
</dbReference>
<feature type="compositionally biased region" description="Basic and acidic residues" evidence="7">
    <location>
        <begin position="154"/>
        <end position="164"/>
    </location>
</feature>
<feature type="transmembrane region" description="Helical" evidence="8">
    <location>
        <begin position="44"/>
        <end position="63"/>
    </location>
</feature>
<keyword evidence="6 8" id="KW-0472">Membrane</keyword>
<evidence type="ECO:0000256" key="3">
    <source>
        <dbReference type="ARBA" id="ARBA00022692"/>
    </source>
</evidence>
<comment type="similarity">
    <text evidence="2">Belongs to the RAMP4 family.</text>
</comment>
<keyword evidence="3 8" id="KW-0812">Transmembrane</keyword>
<dbReference type="GeneID" id="14877292"/>
<dbReference type="Pfam" id="PF06624">
    <property type="entry name" value="RAMP4"/>
    <property type="match status" value="1"/>
</dbReference>
<evidence type="ECO:0008006" key="11">
    <source>
        <dbReference type="Google" id="ProtNLM"/>
    </source>
</evidence>
<dbReference type="OrthoDB" id="18221at2759"/>
<evidence type="ECO:0000256" key="5">
    <source>
        <dbReference type="ARBA" id="ARBA00022989"/>
    </source>
</evidence>
<keyword evidence="4" id="KW-0256">Endoplasmic reticulum</keyword>
<comment type="subcellular location">
    <subcellularLocation>
        <location evidence="1">Endoplasmic reticulum membrane</location>
        <topology evidence="1">Single-pass membrane protein</topology>
    </subcellularLocation>
</comment>
<evidence type="ECO:0000313" key="10">
    <source>
        <dbReference type="Proteomes" id="UP000007797"/>
    </source>
</evidence>
<proteinExistence type="inferred from homology"/>
<protein>
    <recommendedName>
        <fullName evidence="11">Transmembrane protein</fullName>
    </recommendedName>
</protein>
<feature type="transmembrane region" description="Helical" evidence="8">
    <location>
        <begin position="75"/>
        <end position="94"/>
    </location>
</feature>
<feature type="compositionally biased region" description="Basic and acidic residues" evidence="7">
    <location>
        <begin position="136"/>
        <end position="146"/>
    </location>
</feature>
<sequence length="164" mass="18678">MIQSNILYSITNITMQSRVLRQKSERINQLAGKKMEQKKKEGGISLNPYVLGFIIFVVVGSYLEMNTIVKQSTSTLYSAAVSSSLGFRFIAGAIKKNQPIVRRTTCILSNGATIPIYTSMPYAEVWRSSIDSYNTKPDHQFDSKSETKKKKQMKRDSRFQDYKN</sequence>
<evidence type="ECO:0000256" key="8">
    <source>
        <dbReference type="SAM" id="Phobius"/>
    </source>
</evidence>
<evidence type="ECO:0000256" key="1">
    <source>
        <dbReference type="ARBA" id="ARBA00004389"/>
    </source>
</evidence>
<dbReference type="KEGG" id="dfa:DFA_03582"/>